<keyword evidence="2" id="KW-1185">Reference proteome</keyword>
<gene>
    <name evidence="1" type="ORF">H5410_024688</name>
</gene>
<comment type="caution">
    <text evidence="1">The sequence shown here is derived from an EMBL/GenBank/DDBJ whole genome shotgun (WGS) entry which is preliminary data.</text>
</comment>
<organism evidence="1 2">
    <name type="scientific">Solanum commersonii</name>
    <name type="common">Commerson's wild potato</name>
    <name type="synonym">Commerson's nightshade</name>
    <dbReference type="NCBI Taxonomy" id="4109"/>
    <lineage>
        <taxon>Eukaryota</taxon>
        <taxon>Viridiplantae</taxon>
        <taxon>Streptophyta</taxon>
        <taxon>Embryophyta</taxon>
        <taxon>Tracheophyta</taxon>
        <taxon>Spermatophyta</taxon>
        <taxon>Magnoliopsida</taxon>
        <taxon>eudicotyledons</taxon>
        <taxon>Gunneridae</taxon>
        <taxon>Pentapetalae</taxon>
        <taxon>asterids</taxon>
        <taxon>lamiids</taxon>
        <taxon>Solanales</taxon>
        <taxon>Solanaceae</taxon>
        <taxon>Solanoideae</taxon>
        <taxon>Solaneae</taxon>
        <taxon>Solanum</taxon>
    </lineage>
</organism>
<sequence>MARRERRQGLLSGEVEYCNAEQVKRRPRYLLSKIKLLYIKKRGNPGIRNLKVQNRNLLMKWLWRFIIEDNTLWKEAETTKYGELNPRALWSFIEENLILKVGSANNFNFWSDGWIDQTPLKRVASLLEKLGVLALALNATYRVTWRRNKEGKQRFNSHKSAMFDLVSNQKSMPDLESPSEERKDTSTKMFSIFTTQLWELFLTSVVKVVPCQSTQLIYSVVGVEEGGS</sequence>
<dbReference type="OrthoDB" id="1929473at2759"/>
<evidence type="ECO:0000313" key="2">
    <source>
        <dbReference type="Proteomes" id="UP000824120"/>
    </source>
</evidence>
<name>A0A9J5ZMT3_SOLCO</name>
<dbReference type="AlphaFoldDB" id="A0A9J5ZMT3"/>
<protein>
    <submittedName>
        <fullName evidence="1">Uncharacterized protein</fullName>
    </submittedName>
</protein>
<dbReference type="Proteomes" id="UP000824120">
    <property type="component" value="Chromosome 4"/>
</dbReference>
<accession>A0A9J5ZMT3</accession>
<reference evidence="1 2" key="1">
    <citation type="submission" date="2020-09" db="EMBL/GenBank/DDBJ databases">
        <title>De no assembly of potato wild relative species, Solanum commersonii.</title>
        <authorList>
            <person name="Cho K."/>
        </authorList>
    </citation>
    <scope>NUCLEOTIDE SEQUENCE [LARGE SCALE GENOMIC DNA]</scope>
    <source>
        <strain evidence="1">LZ3.2</strain>
        <tissue evidence="1">Leaf</tissue>
    </source>
</reference>
<proteinExistence type="predicted"/>
<evidence type="ECO:0000313" key="1">
    <source>
        <dbReference type="EMBL" id="KAG5613407.1"/>
    </source>
</evidence>
<dbReference type="EMBL" id="JACXVP010000004">
    <property type="protein sequence ID" value="KAG5613407.1"/>
    <property type="molecule type" value="Genomic_DNA"/>
</dbReference>